<evidence type="ECO:0000313" key="8">
    <source>
        <dbReference type="EMBL" id="MDP4540004.1"/>
    </source>
</evidence>
<reference evidence="8 9" key="1">
    <citation type="submission" date="2023-08" db="EMBL/GenBank/DDBJ databases">
        <title>genomic of DY56.</title>
        <authorList>
            <person name="Wang Y."/>
        </authorList>
    </citation>
    <scope>NUCLEOTIDE SEQUENCE [LARGE SCALE GENOMIC DNA]</scope>
    <source>
        <strain evidence="8 9">DY56-A-20</strain>
    </source>
</reference>
<accession>A0ABT9H9K7</accession>
<dbReference type="Pfam" id="PF17939">
    <property type="entry name" value="TetR_C_30"/>
    <property type="match status" value="1"/>
</dbReference>
<dbReference type="Proteomes" id="UP001235664">
    <property type="component" value="Unassembled WGS sequence"/>
</dbReference>
<evidence type="ECO:0000256" key="2">
    <source>
        <dbReference type="ARBA" id="ARBA00023015"/>
    </source>
</evidence>
<feature type="domain" description="HTH tetR-type" evidence="7">
    <location>
        <begin position="142"/>
        <end position="202"/>
    </location>
</feature>
<keyword evidence="2" id="KW-0805">Transcription regulation</keyword>
<dbReference type="PRINTS" id="PR00455">
    <property type="entry name" value="HTHTETR"/>
</dbReference>
<protein>
    <submittedName>
        <fullName evidence="8">TetR/AcrR family transcriptional regulator</fullName>
    </submittedName>
</protein>
<dbReference type="EMBL" id="JAVAIL010000003">
    <property type="protein sequence ID" value="MDP4540004.1"/>
    <property type="molecule type" value="Genomic_DNA"/>
</dbReference>
<sequence>MANAEAVAAKCDLMVLSLLSSRIFRFRLPACLPPFARLSTFTLASVNVLNATVYPAVAQASPRRRNLCNRLISDDQTRLAVIHVLDNVRPSPPACAQRLSEQVMRDRMRCPHSLASGTTGVRSLASKKSKPAKAQTKAERRAETTEQMLDAAEMLFSRRGFHGVALKDVSAEIGVHHTLVNYYFGDKQTLFDEVFARRAIEANRVRMEALEKYDEEAGENVTVEGALRAFLDTNLDLYEGGPGWRHAGTMAALVASTPEWGAEMFDKWFDPVVLRLTGLLERAMPECDRAEIFWGFHFVSGALMLTLARTGRIDKLSDGLCKSDDFEAIKDRLARFMAAGFYEICRPQHS</sequence>
<evidence type="ECO:0000259" key="7">
    <source>
        <dbReference type="PROSITE" id="PS50977"/>
    </source>
</evidence>
<comment type="caution">
    <text evidence="8">The sequence shown here is derived from an EMBL/GenBank/DDBJ whole genome shotgun (WGS) entry which is preliminary data.</text>
</comment>
<dbReference type="InterPro" id="IPR001647">
    <property type="entry name" value="HTH_TetR"/>
</dbReference>
<organism evidence="8 9">
    <name type="scientific">Qipengyuania benthica</name>
    <dbReference type="NCBI Taxonomy" id="3067651"/>
    <lineage>
        <taxon>Bacteria</taxon>
        <taxon>Pseudomonadati</taxon>
        <taxon>Pseudomonadota</taxon>
        <taxon>Alphaproteobacteria</taxon>
        <taxon>Sphingomonadales</taxon>
        <taxon>Erythrobacteraceae</taxon>
        <taxon>Qipengyuania</taxon>
    </lineage>
</organism>
<feature type="region of interest" description="Disordered" evidence="6">
    <location>
        <begin position="116"/>
        <end position="140"/>
    </location>
</feature>
<evidence type="ECO:0000256" key="4">
    <source>
        <dbReference type="ARBA" id="ARBA00023163"/>
    </source>
</evidence>
<dbReference type="PROSITE" id="PS50977">
    <property type="entry name" value="HTH_TETR_2"/>
    <property type="match status" value="1"/>
</dbReference>
<keyword evidence="1" id="KW-0678">Repressor</keyword>
<dbReference type="Pfam" id="PF00440">
    <property type="entry name" value="TetR_N"/>
    <property type="match status" value="1"/>
</dbReference>
<evidence type="ECO:0000256" key="3">
    <source>
        <dbReference type="ARBA" id="ARBA00023125"/>
    </source>
</evidence>
<dbReference type="PANTHER" id="PTHR30055">
    <property type="entry name" value="HTH-TYPE TRANSCRIPTIONAL REGULATOR RUTR"/>
    <property type="match status" value="1"/>
</dbReference>
<evidence type="ECO:0000313" key="9">
    <source>
        <dbReference type="Proteomes" id="UP001235664"/>
    </source>
</evidence>
<dbReference type="InterPro" id="IPR041586">
    <property type="entry name" value="PsrA_TetR_C"/>
</dbReference>
<evidence type="ECO:0000256" key="1">
    <source>
        <dbReference type="ARBA" id="ARBA00022491"/>
    </source>
</evidence>
<evidence type="ECO:0000256" key="5">
    <source>
        <dbReference type="PROSITE-ProRule" id="PRU00335"/>
    </source>
</evidence>
<dbReference type="InterPro" id="IPR050109">
    <property type="entry name" value="HTH-type_TetR-like_transc_reg"/>
</dbReference>
<feature type="DNA-binding region" description="H-T-H motif" evidence="5">
    <location>
        <begin position="165"/>
        <end position="184"/>
    </location>
</feature>
<keyword evidence="9" id="KW-1185">Reference proteome</keyword>
<dbReference type="SUPFAM" id="SSF48498">
    <property type="entry name" value="Tetracyclin repressor-like, C-terminal domain"/>
    <property type="match status" value="1"/>
</dbReference>
<keyword evidence="3 5" id="KW-0238">DNA-binding</keyword>
<dbReference type="SUPFAM" id="SSF46689">
    <property type="entry name" value="Homeodomain-like"/>
    <property type="match status" value="1"/>
</dbReference>
<dbReference type="InterPro" id="IPR036271">
    <property type="entry name" value="Tet_transcr_reg_TetR-rel_C_sf"/>
</dbReference>
<dbReference type="RefSeq" id="WP_305930150.1">
    <property type="nucleotide sequence ID" value="NZ_JAVAIL010000003.1"/>
</dbReference>
<dbReference type="Gene3D" id="1.10.357.10">
    <property type="entry name" value="Tetracycline Repressor, domain 2"/>
    <property type="match status" value="1"/>
</dbReference>
<keyword evidence="4" id="KW-0804">Transcription</keyword>
<proteinExistence type="predicted"/>
<dbReference type="PANTHER" id="PTHR30055:SF175">
    <property type="entry name" value="HTH-TYPE TRANSCRIPTIONAL REPRESSOR KSTR2"/>
    <property type="match status" value="1"/>
</dbReference>
<evidence type="ECO:0000256" key="6">
    <source>
        <dbReference type="SAM" id="MobiDB-lite"/>
    </source>
</evidence>
<name>A0ABT9H9K7_9SPHN</name>
<gene>
    <name evidence="8" type="ORF">Q9K01_10235</name>
</gene>
<dbReference type="InterPro" id="IPR009057">
    <property type="entry name" value="Homeodomain-like_sf"/>
</dbReference>